<dbReference type="PANTHER" id="PTHR30146">
    <property type="entry name" value="LACI-RELATED TRANSCRIPTIONAL REPRESSOR"/>
    <property type="match status" value="1"/>
</dbReference>
<dbReference type="GO" id="GO:0003700">
    <property type="term" value="F:DNA-binding transcription factor activity"/>
    <property type="evidence" value="ECO:0007669"/>
    <property type="project" value="TreeGrafter"/>
</dbReference>
<evidence type="ECO:0000259" key="4">
    <source>
        <dbReference type="PROSITE" id="PS50932"/>
    </source>
</evidence>
<accession>A0A7W3LW24</accession>
<dbReference type="SMART" id="SM00354">
    <property type="entry name" value="HTH_LACI"/>
    <property type="match status" value="1"/>
</dbReference>
<reference evidence="5 6" key="1">
    <citation type="submission" date="2020-08" db="EMBL/GenBank/DDBJ databases">
        <title>Genomic Encyclopedia of Type Strains, Phase IV (KMG-IV): sequencing the most valuable type-strain genomes for metagenomic binning, comparative biology and taxonomic classification.</title>
        <authorList>
            <person name="Goeker M."/>
        </authorList>
    </citation>
    <scope>NUCLEOTIDE SEQUENCE [LARGE SCALE GENOMIC DNA]</scope>
    <source>
        <strain evidence="5 6">DSM 44197</strain>
    </source>
</reference>
<dbReference type="Gene3D" id="3.40.50.2300">
    <property type="match status" value="2"/>
</dbReference>
<dbReference type="Gene3D" id="1.10.260.40">
    <property type="entry name" value="lambda repressor-like DNA-binding domains"/>
    <property type="match status" value="1"/>
</dbReference>
<organism evidence="5 6">
    <name type="scientific">Actinomadura namibiensis</name>
    <dbReference type="NCBI Taxonomy" id="182080"/>
    <lineage>
        <taxon>Bacteria</taxon>
        <taxon>Bacillati</taxon>
        <taxon>Actinomycetota</taxon>
        <taxon>Actinomycetes</taxon>
        <taxon>Streptosporangiales</taxon>
        <taxon>Thermomonosporaceae</taxon>
        <taxon>Actinomadura</taxon>
    </lineage>
</organism>
<dbReference type="RefSeq" id="WP_067812087.1">
    <property type="nucleotide sequence ID" value="NZ_BAAALP010000002.1"/>
</dbReference>
<sequence>MSARASDDVSDRPGRPTLALIAAEAGVSPATVSKVLNGRTDVAAETRRRVEELLRTHNYPGPGGTRRARRSGLIDLVIKGLDSPWAIEIMRGVEAECAEKGIGMVVSQVGDHDARPPSWQNVAVQHHSDGVILVTSRMTRHQREQLERAGVGLVLVDPVNLPDGDIASVGATNWAGGLAATEHLVGLGHRRIAVIGGPADMLCTQARVDGYRSALERAGIAVDRDLVRYGDFRHEGGFERTRELLALPDPPTAVFAGSDQQAMGAYQAARLAGLRVPEDLSVVGFDDLPACEWMSPPLTTVRQPLEEMGRIAARTLLQLLDGRRPLTPRVELATELRVRGSTAPPHSSDAPERR</sequence>
<name>A0A7W3LW24_ACTNM</name>
<dbReference type="CDD" id="cd06296">
    <property type="entry name" value="PBP1_CatR-like"/>
    <property type="match status" value="1"/>
</dbReference>
<dbReference type="SUPFAM" id="SSF47413">
    <property type="entry name" value="lambda repressor-like DNA-binding domains"/>
    <property type="match status" value="1"/>
</dbReference>
<dbReference type="AlphaFoldDB" id="A0A7W3LW24"/>
<dbReference type="PANTHER" id="PTHR30146:SF153">
    <property type="entry name" value="LACTOSE OPERON REPRESSOR"/>
    <property type="match status" value="1"/>
</dbReference>
<feature type="domain" description="HTH lacI-type" evidence="4">
    <location>
        <begin position="16"/>
        <end position="71"/>
    </location>
</feature>
<dbReference type="SUPFAM" id="SSF53822">
    <property type="entry name" value="Periplasmic binding protein-like I"/>
    <property type="match status" value="1"/>
</dbReference>
<dbReference type="Proteomes" id="UP000572680">
    <property type="component" value="Unassembled WGS sequence"/>
</dbReference>
<dbReference type="InterPro" id="IPR010982">
    <property type="entry name" value="Lambda_DNA-bd_dom_sf"/>
</dbReference>
<dbReference type="Pfam" id="PF00356">
    <property type="entry name" value="LacI"/>
    <property type="match status" value="1"/>
</dbReference>
<evidence type="ECO:0000256" key="3">
    <source>
        <dbReference type="ARBA" id="ARBA00023163"/>
    </source>
</evidence>
<dbReference type="InterPro" id="IPR000843">
    <property type="entry name" value="HTH_LacI"/>
</dbReference>
<evidence type="ECO:0000256" key="2">
    <source>
        <dbReference type="ARBA" id="ARBA00023125"/>
    </source>
</evidence>
<protein>
    <submittedName>
        <fullName evidence="5">LacI family transcriptional regulator</fullName>
    </submittedName>
</protein>
<keyword evidence="2" id="KW-0238">DNA-binding</keyword>
<dbReference type="PROSITE" id="PS50932">
    <property type="entry name" value="HTH_LACI_2"/>
    <property type="match status" value="1"/>
</dbReference>
<proteinExistence type="predicted"/>
<dbReference type="EMBL" id="JACJIA010000011">
    <property type="protein sequence ID" value="MBA8955290.1"/>
    <property type="molecule type" value="Genomic_DNA"/>
</dbReference>
<evidence type="ECO:0000313" key="6">
    <source>
        <dbReference type="Proteomes" id="UP000572680"/>
    </source>
</evidence>
<comment type="caution">
    <text evidence="5">The sequence shown here is derived from an EMBL/GenBank/DDBJ whole genome shotgun (WGS) entry which is preliminary data.</text>
</comment>
<dbReference type="InterPro" id="IPR028082">
    <property type="entry name" value="Peripla_BP_I"/>
</dbReference>
<keyword evidence="1" id="KW-0805">Transcription regulation</keyword>
<dbReference type="CDD" id="cd01392">
    <property type="entry name" value="HTH_LacI"/>
    <property type="match status" value="1"/>
</dbReference>
<dbReference type="Pfam" id="PF13377">
    <property type="entry name" value="Peripla_BP_3"/>
    <property type="match status" value="1"/>
</dbReference>
<gene>
    <name evidence="5" type="ORF">HNR61_006964</name>
</gene>
<evidence type="ECO:0000313" key="5">
    <source>
        <dbReference type="EMBL" id="MBA8955290.1"/>
    </source>
</evidence>
<evidence type="ECO:0000256" key="1">
    <source>
        <dbReference type="ARBA" id="ARBA00023015"/>
    </source>
</evidence>
<dbReference type="InterPro" id="IPR046335">
    <property type="entry name" value="LacI/GalR-like_sensor"/>
</dbReference>
<keyword evidence="3" id="KW-0804">Transcription</keyword>
<dbReference type="GO" id="GO:0000976">
    <property type="term" value="F:transcription cis-regulatory region binding"/>
    <property type="evidence" value="ECO:0007669"/>
    <property type="project" value="TreeGrafter"/>
</dbReference>
<keyword evidence="6" id="KW-1185">Reference proteome</keyword>